<dbReference type="Proteomes" id="UP000031668">
    <property type="component" value="Unassembled WGS sequence"/>
</dbReference>
<dbReference type="EMBL" id="JWZT01000699">
    <property type="protein sequence ID" value="KII73719.1"/>
    <property type="molecule type" value="Genomic_DNA"/>
</dbReference>
<comment type="caution">
    <text evidence="1">The sequence shown here is derived from an EMBL/GenBank/DDBJ whole genome shotgun (WGS) entry which is preliminary data.</text>
</comment>
<proteinExistence type="predicted"/>
<evidence type="ECO:0000313" key="1">
    <source>
        <dbReference type="EMBL" id="KII73719.1"/>
    </source>
</evidence>
<accession>A0A0C2J7D9</accession>
<evidence type="ECO:0000313" key="2">
    <source>
        <dbReference type="Proteomes" id="UP000031668"/>
    </source>
</evidence>
<keyword evidence="2" id="KW-1185">Reference proteome</keyword>
<name>A0A0C2J7D9_THEKT</name>
<reference evidence="1 2" key="1">
    <citation type="journal article" date="2014" name="Genome Biol. Evol.">
        <title>The genome of the myxosporean Thelohanellus kitauei shows adaptations to nutrient acquisition within its fish host.</title>
        <authorList>
            <person name="Yang Y."/>
            <person name="Xiong J."/>
            <person name="Zhou Z."/>
            <person name="Huo F."/>
            <person name="Miao W."/>
            <person name="Ran C."/>
            <person name="Liu Y."/>
            <person name="Zhang J."/>
            <person name="Feng J."/>
            <person name="Wang M."/>
            <person name="Wang M."/>
            <person name="Wang L."/>
            <person name="Yao B."/>
        </authorList>
    </citation>
    <scope>NUCLEOTIDE SEQUENCE [LARGE SCALE GENOMIC DNA]</scope>
    <source>
        <strain evidence="1">Wuqing</strain>
    </source>
</reference>
<organism evidence="1 2">
    <name type="scientific">Thelohanellus kitauei</name>
    <name type="common">Myxosporean</name>
    <dbReference type="NCBI Taxonomy" id="669202"/>
    <lineage>
        <taxon>Eukaryota</taxon>
        <taxon>Metazoa</taxon>
        <taxon>Cnidaria</taxon>
        <taxon>Myxozoa</taxon>
        <taxon>Myxosporea</taxon>
        <taxon>Bivalvulida</taxon>
        <taxon>Platysporina</taxon>
        <taxon>Myxobolidae</taxon>
        <taxon>Thelohanellus</taxon>
    </lineage>
</organism>
<protein>
    <submittedName>
        <fullName evidence="1">Uncharacterized protein</fullName>
    </submittedName>
</protein>
<sequence>MLELDYKGQIFPQTMFKKIQRPELANLDYPTTVEGIQSEIYHYFNHTISQFKTMDGTYRDSGIQLFRFEADISSMAIDHHFNLLFVLDTYKNLFVIFLESNYLKLVGQNVSHFQFMPNHM</sequence>
<dbReference type="AlphaFoldDB" id="A0A0C2J7D9"/>
<gene>
    <name evidence="1" type="ORF">RF11_11017</name>
</gene>